<dbReference type="GO" id="GO:0005886">
    <property type="term" value="C:plasma membrane"/>
    <property type="evidence" value="ECO:0007669"/>
    <property type="project" value="UniProtKB-SubCell"/>
</dbReference>
<reference evidence="9 10" key="1">
    <citation type="submission" date="2017-02" db="EMBL/GenBank/DDBJ databases">
        <authorList>
            <person name="Peterson S.W."/>
        </authorList>
    </citation>
    <scope>NUCLEOTIDE SEQUENCE [LARGE SCALE GENOMIC DNA]</scope>
    <source>
        <strain evidence="9 10">ATCC BAA-1030</strain>
    </source>
</reference>
<protein>
    <submittedName>
        <fullName evidence="9">Putative ABC transport system permease protein</fullName>
    </submittedName>
</protein>
<dbReference type="Pfam" id="PF12704">
    <property type="entry name" value="MacB_PCD"/>
    <property type="match status" value="1"/>
</dbReference>
<dbReference type="Pfam" id="PF02687">
    <property type="entry name" value="FtsX"/>
    <property type="match status" value="1"/>
</dbReference>
<evidence type="ECO:0000256" key="5">
    <source>
        <dbReference type="ARBA" id="ARBA00023136"/>
    </source>
</evidence>
<evidence type="ECO:0000256" key="4">
    <source>
        <dbReference type="ARBA" id="ARBA00022989"/>
    </source>
</evidence>
<evidence type="ECO:0000259" key="8">
    <source>
        <dbReference type="Pfam" id="PF12704"/>
    </source>
</evidence>
<keyword evidence="5 6" id="KW-0472">Membrane</keyword>
<proteinExistence type="predicted"/>
<evidence type="ECO:0000256" key="1">
    <source>
        <dbReference type="ARBA" id="ARBA00004651"/>
    </source>
</evidence>
<feature type="transmembrane region" description="Helical" evidence="6">
    <location>
        <begin position="335"/>
        <end position="358"/>
    </location>
</feature>
<dbReference type="GO" id="GO:0022857">
    <property type="term" value="F:transmembrane transporter activity"/>
    <property type="evidence" value="ECO:0007669"/>
    <property type="project" value="TreeGrafter"/>
</dbReference>
<gene>
    <name evidence="9" type="ORF">SAMN02745116_00905</name>
</gene>
<dbReference type="InterPro" id="IPR003838">
    <property type="entry name" value="ABC3_permease_C"/>
</dbReference>
<evidence type="ECO:0000313" key="9">
    <source>
        <dbReference type="EMBL" id="SJZ61457.1"/>
    </source>
</evidence>
<sequence>MNFAKRALRSVTRQKGKTIILFAILFVLGNLIAGATSIQQATGNVEKETKRKLGATATAEIDYEKYADKLNSSEVDVKPLKVDTIKKIGELKYVKYYDYSFPGNFMTEKLKSVPEEQPEGEEVINSVGGDMPSNFFFVRGIGSEKFLPVQQKEISLKSGRVFTAEELEKGKDVAVVSAKFAELNNLSVGKQMIIDNTLMLGSDGGEKKTNDIPVEIVGIFEPAKLETNKKSKEQDFNQMMQMNEQNNTFYMPNNSVKAHVTKMMEQFQEANKAAGAAAPGSMEDYYVPTFVLNSPDEVEAFKQEAKPLLPKYYAIMASTDQYDSIGGSLKTLNKISGYVVIIAVASTVLIVSLLVLLFTRDRKKELGIYLSIGEKRTKIIGQVILEILTISAVALILSLITGNFIGSGVSDVLLRSDLLEQQKSLNDFGYTLSQAWQRTTLTSEEVQKAYKITFSSTYILSFLTIGLGTVLLSAILPLVYILRLNPKKIML</sequence>
<evidence type="ECO:0000256" key="3">
    <source>
        <dbReference type="ARBA" id="ARBA00022692"/>
    </source>
</evidence>
<dbReference type="EMBL" id="FUXI01000008">
    <property type="protein sequence ID" value="SJZ61457.1"/>
    <property type="molecule type" value="Genomic_DNA"/>
</dbReference>
<accession>A0A1T4M3I8</accession>
<dbReference type="AlphaFoldDB" id="A0A1T4M3I8"/>
<keyword evidence="3 6" id="KW-0812">Transmembrane</keyword>
<evidence type="ECO:0000259" key="7">
    <source>
        <dbReference type="Pfam" id="PF02687"/>
    </source>
</evidence>
<evidence type="ECO:0000256" key="6">
    <source>
        <dbReference type="SAM" id="Phobius"/>
    </source>
</evidence>
<dbReference type="Proteomes" id="UP000190328">
    <property type="component" value="Unassembled WGS sequence"/>
</dbReference>
<keyword evidence="2" id="KW-1003">Cell membrane</keyword>
<dbReference type="PANTHER" id="PTHR30572:SF9">
    <property type="entry name" value="ABC TRANSPORTER PERMEASE PROTEIN"/>
    <property type="match status" value="1"/>
</dbReference>
<comment type="subcellular location">
    <subcellularLocation>
        <location evidence="1">Cell membrane</location>
        <topology evidence="1">Multi-pass membrane protein</topology>
    </subcellularLocation>
</comment>
<dbReference type="InterPro" id="IPR050250">
    <property type="entry name" value="Macrolide_Exporter_MacB"/>
</dbReference>
<dbReference type="PANTHER" id="PTHR30572">
    <property type="entry name" value="MEMBRANE COMPONENT OF TRANSPORTER-RELATED"/>
    <property type="match status" value="1"/>
</dbReference>
<dbReference type="STRING" id="263852.SAMN02745116_00905"/>
<feature type="domain" description="MacB-like periplasmic core" evidence="8">
    <location>
        <begin position="118"/>
        <end position="267"/>
    </location>
</feature>
<evidence type="ECO:0000313" key="10">
    <source>
        <dbReference type="Proteomes" id="UP000190328"/>
    </source>
</evidence>
<keyword evidence="4 6" id="KW-1133">Transmembrane helix</keyword>
<dbReference type="OrthoDB" id="9812886at2"/>
<feature type="transmembrane region" description="Helical" evidence="6">
    <location>
        <begin position="379"/>
        <end position="405"/>
    </location>
</feature>
<keyword evidence="10" id="KW-1185">Reference proteome</keyword>
<organism evidence="9 10">
    <name type="scientific">Pilibacter termitis</name>
    <dbReference type="NCBI Taxonomy" id="263852"/>
    <lineage>
        <taxon>Bacteria</taxon>
        <taxon>Bacillati</taxon>
        <taxon>Bacillota</taxon>
        <taxon>Bacilli</taxon>
        <taxon>Lactobacillales</taxon>
        <taxon>Enterococcaceae</taxon>
        <taxon>Pilibacter</taxon>
    </lineage>
</organism>
<dbReference type="RefSeq" id="WP_078806837.1">
    <property type="nucleotide sequence ID" value="NZ_FUXI01000008.1"/>
</dbReference>
<evidence type="ECO:0000256" key="2">
    <source>
        <dbReference type="ARBA" id="ARBA00022475"/>
    </source>
</evidence>
<feature type="transmembrane region" description="Helical" evidence="6">
    <location>
        <begin position="458"/>
        <end position="482"/>
    </location>
</feature>
<feature type="domain" description="ABC3 transporter permease C-terminal" evidence="7">
    <location>
        <begin position="339"/>
        <end position="486"/>
    </location>
</feature>
<dbReference type="InterPro" id="IPR025857">
    <property type="entry name" value="MacB_PCD"/>
</dbReference>
<name>A0A1T4M3I8_9ENTE</name>